<evidence type="ECO:0000256" key="2">
    <source>
        <dbReference type="PIRSR" id="PIRSR000390-1"/>
    </source>
</evidence>
<dbReference type="Pfam" id="PF01041">
    <property type="entry name" value="DegT_DnrJ_EryC1"/>
    <property type="match status" value="1"/>
</dbReference>
<keyword evidence="3 4" id="KW-0663">Pyridoxal phosphate</keyword>
<accession>A0A1C0AI36</accession>
<dbReference type="GO" id="GO:0008483">
    <property type="term" value="F:transaminase activity"/>
    <property type="evidence" value="ECO:0007669"/>
    <property type="project" value="TreeGrafter"/>
</dbReference>
<name>A0A1C0AI36_9ACTN</name>
<evidence type="ECO:0000313" key="6">
    <source>
        <dbReference type="Proteomes" id="UP000093501"/>
    </source>
</evidence>
<dbReference type="InterPro" id="IPR015422">
    <property type="entry name" value="PyrdxlP-dep_Trfase_small"/>
</dbReference>
<dbReference type="Gene3D" id="3.40.640.10">
    <property type="entry name" value="Type I PLP-dependent aspartate aminotransferase-like (Major domain)"/>
    <property type="match status" value="1"/>
</dbReference>
<dbReference type="InterPro" id="IPR015421">
    <property type="entry name" value="PyrdxlP-dep_Trfase_major"/>
</dbReference>
<reference evidence="6" key="1">
    <citation type="submission" date="2016-07" db="EMBL/GenBank/DDBJ databases">
        <authorList>
            <person name="Florea S."/>
            <person name="Webb J.S."/>
            <person name="Jaromczyk J."/>
            <person name="Schardl C.L."/>
        </authorList>
    </citation>
    <scope>NUCLEOTIDE SEQUENCE [LARGE SCALE GENOMIC DNA]</scope>
    <source>
        <strain evidence="6">IPBSL-7</strain>
    </source>
</reference>
<dbReference type="SUPFAM" id="SSF53383">
    <property type="entry name" value="PLP-dependent transferases"/>
    <property type="match status" value="1"/>
</dbReference>
<evidence type="ECO:0000256" key="4">
    <source>
        <dbReference type="RuleBase" id="RU004508"/>
    </source>
</evidence>
<dbReference type="PIRSF" id="PIRSF000390">
    <property type="entry name" value="PLP_StrS"/>
    <property type="match status" value="1"/>
</dbReference>
<dbReference type="Gene3D" id="3.90.1150.10">
    <property type="entry name" value="Aspartate Aminotransferase, domain 1"/>
    <property type="match status" value="1"/>
</dbReference>
<evidence type="ECO:0000256" key="1">
    <source>
        <dbReference type="ARBA" id="ARBA00001933"/>
    </source>
</evidence>
<sequence>MADRIYLSSPDVTQAEEDALVRAIRSGWVAPLGPEVDAFEEELAAYTGRKYAVALSSGTAALHLALLNLGVGPGDLVLTSSLTFAATANSIVYTGAEPVFIDADETGNMNPDLLEEAFDTLAKEGRTVKAVVPVDLLGKVVNHERIDAIAAAHGVPVLSDAAESLGATRNGRSAGAFGVAAAISFNGNKIMTTSGGGALLTDDEEFAKHTRYLATQARQPVVHYEHTDIGYNYRMSNILAALGRAQLSRLDEMIERRRQHRLAYRELFADVSGVTIFGEPSGADGGDTRDNFWLTSILVDPAEAGFSAAAMQAALAERNIESRPLWKPMHLQPVYSSARASTDGSAEELFHRGLSLPSGSVLDEAHMARVREAIGQFLDGADAAA</sequence>
<proteinExistence type="inferred from homology"/>
<comment type="caution">
    <text evidence="5">The sequence shown here is derived from an EMBL/GenBank/DDBJ whole genome shotgun (WGS) entry which is preliminary data.</text>
</comment>
<dbReference type="RefSeq" id="WP_068752499.1">
    <property type="nucleotide sequence ID" value="NZ_MBQD01000025.1"/>
</dbReference>
<feature type="active site" description="Proton acceptor" evidence="2">
    <location>
        <position position="189"/>
    </location>
</feature>
<dbReference type="GO" id="GO:0030170">
    <property type="term" value="F:pyridoxal phosphate binding"/>
    <property type="evidence" value="ECO:0007669"/>
    <property type="project" value="TreeGrafter"/>
</dbReference>
<evidence type="ECO:0000313" key="5">
    <source>
        <dbReference type="EMBL" id="OCL31722.1"/>
    </source>
</evidence>
<comment type="cofactor">
    <cofactor evidence="1">
        <name>pyridoxal 5'-phosphate</name>
        <dbReference type="ChEBI" id="CHEBI:597326"/>
    </cofactor>
</comment>
<dbReference type="AlphaFoldDB" id="A0A1C0AI36"/>
<feature type="modified residue" description="N6-(pyridoxal phosphate)lysine" evidence="3">
    <location>
        <position position="189"/>
    </location>
</feature>
<protein>
    <submittedName>
        <fullName evidence="5">Pyridoxal-5'-phosphate-dependent protein</fullName>
    </submittedName>
</protein>
<dbReference type="CDD" id="cd00616">
    <property type="entry name" value="AHBA_syn"/>
    <property type="match status" value="1"/>
</dbReference>
<comment type="similarity">
    <text evidence="4">Belongs to the DegT/DnrJ/EryC1 family.</text>
</comment>
<dbReference type="PANTHER" id="PTHR30244:SF34">
    <property type="entry name" value="DTDP-4-AMINO-4,6-DIDEOXYGALACTOSE TRANSAMINASE"/>
    <property type="match status" value="1"/>
</dbReference>
<gene>
    <name evidence="5" type="ORF">BCR15_08840</name>
</gene>
<keyword evidence="6" id="KW-1185">Reference proteome</keyword>
<dbReference type="InterPro" id="IPR000653">
    <property type="entry name" value="DegT/StrS_aminotransferase"/>
</dbReference>
<dbReference type="EMBL" id="MBQD01000025">
    <property type="protein sequence ID" value="OCL31722.1"/>
    <property type="molecule type" value="Genomic_DNA"/>
</dbReference>
<dbReference type="GO" id="GO:0000271">
    <property type="term" value="P:polysaccharide biosynthetic process"/>
    <property type="evidence" value="ECO:0007669"/>
    <property type="project" value="TreeGrafter"/>
</dbReference>
<organism evidence="5 6">
    <name type="scientific">Tessaracoccus lapidicaptus</name>
    <dbReference type="NCBI Taxonomy" id="1427523"/>
    <lineage>
        <taxon>Bacteria</taxon>
        <taxon>Bacillati</taxon>
        <taxon>Actinomycetota</taxon>
        <taxon>Actinomycetes</taxon>
        <taxon>Propionibacteriales</taxon>
        <taxon>Propionibacteriaceae</taxon>
        <taxon>Tessaracoccus</taxon>
    </lineage>
</organism>
<dbReference type="InterPro" id="IPR015424">
    <property type="entry name" value="PyrdxlP-dep_Trfase"/>
</dbReference>
<dbReference type="PANTHER" id="PTHR30244">
    <property type="entry name" value="TRANSAMINASE"/>
    <property type="match status" value="1"/>
</dbReference>
<evidence type="ECO:0000256" key="3">
    <source>
        <dbReference type="PIRSR" id="PIRSR000390-2"/>
    </source>
</evidence>
<dbReference type="Proteomes" id="UP000093501">
    <property type="component" value="Unassembled WGS sequence"/>
</dbReference>